<comment type="caution">
    <text evidence="6">The sequence shown here is derived from an EMBL/GenBank/DDBJ whole genome shotgun (WGS) entry which is preliminary data.</text>
</comment>
<dbReference type="InterPro" id="IPR050397">
    <property type="entry name" value="Env_Response_Regulators"/>
</dbReference>
<dbReference type="Pfam" id="PF00027">
    <property type="entry name" value="cNMP_binding"/>
    <property type="match status" value="1"/>
</dbReference>
<dbReference type="InterPro" id="IPR014710">
    <property type="entry name" value="RmlC-like_jellyroll"/>
</dbReference>
<evidence type="ECO:0000256" key="3">
    <source>
        <dbReference type="ARBA" id="ARBA00023163"/>
    </source>
</evidence>
<dbReference type="PANTHER" id="PTHR24567:SF68">
    <property type="entry name" value="DNA-BINDING TRANSCRIPTIONAL DUAL REGULATOR CRP"/>
    <property type="match status" value="1"/>
</dbReference>
<dbReference type="Proteomes" id="UP000020077">
    <property type="component" value="Unassembled WGS sequence"/>
</dbReference>
<dbReference type="GO" id="GO:0003700">
    <property type="term" value="F:DNA-binding transcription factor activity"/>
    <property type="evidence" value="ECO:0007669"/>
    <property type="project" value="TreeGrafter"/>
</dbReference>
<keyword evidence="2" id="KW-0238">DNA-binding</keyword>
<dbReference type="Gene3D" id="1.10.10.10">
    <property type="entry name" value="Winged helix-like DNA-binding domain superfamily/Winged helix DNA-binding domain"/>
    <property type="match status" value="1"/>
</dbReference>
<dbReference type="Pfam" id="PF13545">
    <property type="entry name" value="HTH_Crp_2"/>
    <property type="match status" value="1"/>
</dbReference>
<dbReference type="GO" id="GO:0005829">
    <property type="term" value="C:cytosol"/>
    <property type="evidence" value="ECO:0007669"/>
    <property type="project" value="TreeGrafter"/>
</dbReference>
<dbReference type="SMART" id="SM00419">
    <property type="entry name" value="HTH_CRP"/>
    <property type="match status" value="1"/>
</dbReference>
<gene>
    <name evidence="6" type="primary">crp_1</name>
    <name evidence="6" type="ORF">AW09_000912</name>
</gene>
<evidence type="ECO:0000313" key="7">
    <source>
        <dbReference type="Proteomes" id="UP000020077"/>
    </source>
</evidence>
<dbReference type="EMBL" id="JDVG02000156">
    <property type="protein sequence ID" value="KFB73817.1"/>
    <property type="molecule type" value="Genomic_DNA"/>
</dbReference>
<evidence type="ECO:0000259" key="4">
    <source>
        <dbReference type="PROSITE" id="PS50042"/>
    </source>
</evidence>
<dbReference type="SMART" id="SM00100">
    <property type="entry name" value="cNMP"/>
    <property type="match status" value="1"/>
</dbReference>
<protein>
    <submittedName>
        <fullName evidence="6">cAMP regulatory protein</fullName>
    </submittedName>
</protein>
<dbReference type="InterPro" id="IPR012318">
    <property type="entry name" value="HTH_CRP"/>
</dbReference>
<accession>A0A080LY19</accession>
<dbReference type="PROSITE" id="PS50042">
    <property type="entry name" value="CNMP_BINDING_3"/>
    <property type="match status" value="1"/>
</dbReference>
<name>A0A080LY19_9PROT</name>
<dbReference type="InterPro" id="IPR000595">
    <property type="entry name" value="cNMP-bd_dom"/>
</dbReference>
<keyword evidence="3" id="KW-0804">Transcription</keyword>
<dbReference type="SUPFAM" id="SSF46785">
    <property type="entry name" value="Winged helix' DNA-binding domain"/>
    <property type="match status" value="1"/>
</dbReference>
<dbReference type="InterPro" id="IPR036390">
    <property type="entry name" value="WH_DNA-bd_sf"/>
</dbReference>
<evidence type="ECO:0000256" key="1">
    <source>
        <dbReference type="ARBA" id="ARBA00023015"/>
    </source>
</evidence>
<sequence length="230" mass="25282">MAVHPLLLQQFPLLNSLPADQLERLAGQASTQTFAKREVVLPKSSAPRNLCFLVNGRLQAIDFTLDGREVGLYFIDPGDYFAELALIDGQTQPELVISNSASQVVFVPGAEIRPLLFSTPSMAEALCRRLAQRVRIQVNHRQILGLNNPLQRICAHLELLTMGSDGNRRILKAPTHQEIAIMVSLTRETVTRTFQVLQTKGVLTREGEDLLVDSAKLSELATSRAGSGSD</sequence>
<dbReference type="Gene3D" id="2.60.120.10">
    <property type="entry name" value="Jelly Rolls"/>
    <property type="match status" value="1"/>
</dbReference>
<proteinExistence type="predicted"/>
<dbReference type="CDD" id="cd00038">
    <property type="entry name" value="CAP_ED"/>
    <property type="match status" value="1"/>
</dbReference>
<feature type="domain" description="Cyclic nucleotide-binding" evidence="4">
    <location>
        <begin position="13"/>
        <end position="133"/>
    </location>
</feature>
<dbReference type="PROSITE" id="PS51063">
    <property type="entry name" value="HTH_CRP_2"/>
    <property type="match status" value="1"/>
</dbReference>
<organism evidence="6 7">
    <name type="scientific">Candidatus Accumulibacter phosphatis</name>
    <dbReference type="NCBI Taxonomy" id="327160"/>
    <lineage>
        <taxon>Bacteria</taxon>
        <taxon>Pseudomonadati</taxon>
        <taxon>Pseudomonadota</taxon>
        <taxon>Betaproteobacteria</taxon>
        <taxon>Candidatus Accumulibacter</taxon>
    </lineage>
</organism>
<evidence type="ECO:0000259" key="5">
    <source>
        <dbReference type="PROSITE" id="PS51063"/>
    </source>
</evidence>
<dbReference type="GO" id="GO:0003677">
    <property type="term" value="F:DNA binding"/>
    <property type="evidence" value="ECO:0007669"/>
    <property type="project" value="UniProtKB-KW"/>
</dbReference>
<dbReference type="PANTHER" id="PTHR24567">
    <property type="entry name" value="CRP FAMILY TRANSCRIPTIONAL REGULATORY PROTEIN"/>
    <property type="match status" value="1"/>
</dbReference>
<dbReference type="InterPro" id="IPR018490">
    <property type="entry name" value="cNMP-bd_dom_sf"/>
</dbReference>
<evidence type="ECO:0000313" key="6">
    <source>
        <dbReference type="EMBL" id="KFB73817.1"/>
    </source>
</evidence>
<feature type="domain" description="HTH crp-type" evidence="5">
    <location>
        <begin position="147"/>
        <end position="216"/>
    </location>
</feature>
<reference evidence="6 7" key="1">
    <citation type="submission" date="2014-02" db="EMBL/GenBank/DDBJ databases">
        <title>Expanding our view of genomic diversity in Candidatus Accumulibacter clades.</title>
        <authorList>
            <person name="Skennerton C.T."/>
            <person name="Barr J.J."/>
            <person name="Slater F.R."/>
            <person name="Bond P.L."/>
            <person name="Tyson G.W."/>
        </authorList>
    </citation>
    <scope>NUCLEOTIDE SEQUENCE [LARGE SCALE GENOMIC DNA]</scope>
    <source>
        <strain evidence="7">BA-91</strain>
    </source>
</reference>
<dbReference type="AlphaFoldDB" id="A0A080LY19"/>
<keyword evidence="1" id="KW-0805">Transcription regulation</keyword>
<evidence type="ECO:0000256" key="2">
    <source>
        <dbReference type="ARBA" id="ARBA00023125"/>
    </source>
</evidence>
<dbReference type="InterPro" id="IPR036388">
    <property type="entry name" value="WH-like_DNA-bd_sf"/>
</dbReference>
<dbReference type="SUPFAM" id="SSF51206">
    <property type="entry name" value="cAMP-binding domain-like"/>
    <property type="match status" value="1"/>
</dbReference>